<keyword evidence="2" id="KW-1185">Reference proteome</keyword>
<sequence>MDTKLATMALRGLTLPEPTRKEIRKTGVYCRATIQLVYQQQSRRWALRGEEAGGAVASIGHYVGFTGADGQPLPWTQRIQNFMPNGVHAVVIAPELWRVEMFRYENTYDVLITRHTLSPHSNTRPHIESKILFFRRAGTLTTELWGKDSAFRGGAVPSFFKKNGEEEPPPATLLDALLKVTEAVCCVGCKHSHLLEMGAQPCHLKLSFAEVGV</sequence>
<evidence type="ECO:0000313" key="1">
    <source>
        <dbReference type="EMBL" id="RSL18596.1"/>
    </source>
</evidence>
<dbReference type="EMBL" id="RSDW01000001">
    <property type="protein sequence ID" value="RSL18596.1"/>
    <property type="molecule type" value="Genomic_DNA"/>
</dbReference>
<evidence type="ECO:0000313" key="2">
    <source>
        <dbReference type="Proteomes" id="UP000269669"/>
    </source>
</evidence>
<dbReference type="AlphaFoldDB" id="A0A428MP34"/>
<name>A0A428MP34_9BACT</name>
<proteinExistence type="predicted"/>
<comment type="caution">
    <text evidence="1">The sequence shown here is derived from an EMBL/GenBank/DDBJ whole genome shotgun (WGS) entry which is preliminary data.</text>
</comment>
<reference evidence="1 2" key="1">
    <citation type="submission" date="2018-12" db="EMBL/GenBank/DDBJ databases">
        <title>Sequencing of bacterial isolates from soil warming experiment in Harvard Forest, Massachusetts, USA.</title>
        <authorList>
            <person name="Deangelis K."/>
        </authorList>
    </citation>
    <scope>NUCLEOTIDE SEQUENCE [LARGE SCALE GENOMIC DNA]</scope>
    <source>
        <strain evidence="1 2">EB153</strain>
    </source>
</reference>
<gene>
    <name evidence="1" type="ORF">EDE15_4186</name>
</gene>
<dbReference type="RefSeq" id="WP_125486940.1">
    <property type="nucleotide sequence ID" value="NZ_RSDW01000001.1"/>
</dbReference>
<protein>
    <submittedName>
        <fullName evidence="1">Uncharacterized protein</fullName>
    </submittedName>
</protein>
<accession>A0A428MP34</accession>
<organism evidence="1 2">
    <name type="scientific">Edaphobacter aggregans</name>
    <dbReference type="NCBI Taxonomy" id="570835"/>
    <lineage>
        <taxon>Bacteria</taxon>
        <taxon>Pseudomonadati</taxon>
        <taxon>Acidobacteriota</taxon>
        <taxon>Terriglobia</taxon>
        <taxon>Terriglobales</taxon>
        <taxon>Acidobacteriaceae</taxon>
        <taxon>Edaphobacter</taxon>
    </lineage>
</organism>
<dbReference type="Proteomes" id="UP000269669">
    <property type="component" value="Unassembled WGS sequence"/>
</dbReference>
<dbReference type="OrthoDB" id="112654at2"/>